<gene>
    <name evidence="2" type="ORF">SPSIL_027370</name>
</gene>
<dbReference type="Proteomes" id="UP000216752">
    <property type="component" value="Chromosome"/>
</dbReference>
<organism evidence="2 3">
    <name type="scientific">Sporomusa silvacetica DSM 10669</name>
    <dbReference type="NCBI Taxonomy" id="1123289"/>
    <lineage>
        <taxon>Bacteria</taxon>
        <taxon>Bacillati</taxon>
        <taxon>Bacillota</taxon>
        <taxon>Negativicutes</taxon>
        <taxon>Selenomonadales</taxon>
        <taxon>Sporomusaceae</taxon>
        <taxon>Sporomusa</taxon>
    </lineage>
</organism>
<proteinExistence type="predicted"/>
<accession>A0ABZ3IMB9</accession>
<dbReference type="EMBL" id="CP155573">
    <property type="protein sequence ID" value="XFO66578.1"/>
    <property type="molecule type" value="Genomic_DNA"/>
</dbReference>
<keyword evidence="1" id="KW-0472">Membrane</keyword>
<sequence>MMIALFLLAVILIVLYEGLPLFKNKLWRELGALGMLIGLAAFLGIADMWGMPTPVHWLEQLLGPIGQTIFK</sequence>
<keyword evidence="1" id="KW-1133">Transmembrane helix</keyword>
<protein>
    <submittedName>
        <fullName evidence="2">Uncharacterized protein</fullName>
    </submittedName>
</protein>
<feature type="transmembrane region" description="Helical" evidence="1">
    <location>
        <begin position="30"/>
        <end position="50"/>
    </location>
</feature>
<reference evidence="2" key="1">
    <citation type="submission" date="2024-05" db="EMBL/GenBank/DDBJ databases">
        <title>Isolation and characterization of Sporomusa carbonis sp. nov., a carboxydotrophic hydrogenogen in the genus of Sporomusa isolated from a charcoal burning pile.</title>
        <authorList>
            <person name="Boeer T."/>
            <person name="Rosenbaum F."/>
            <person name="Eysell L."/>
            <person name="Mueller V."/>
            <person name="Daniel R."/>
            <person name="Poehlein A."/>
        </authorList>
    </citation>
    <scope>NUCLEOTIDE SEQUENCE [LARGE SCALE GENOMIC DNA]</scope>
    <source>
        <strain evidence="2">DSM 10669</strain>
    </source>
</reference>
<keyword evidence="3" id="KW-1185">Reference proteome</keyword>
<evidence type="ECO:0000313" key="2">
    <source>
        <dbReference type="EMBL" id="XFO66578.1"/>
    </source>
</evidence>
<evidence type="ECO:0000313" key="3">
    <source>
        <dbReference type="Proteomes" id="UP000216752"/>
    </source>
</evidence>
<keyword evidence="1" id="KW-0812">Transmembrane</keyword>
<name>A0ABZ3IMB9_9FIRM</name>
<evidence type="ECO:0000256" key="1">
    <source>
        <dbReference type="SAM" id="Phobius"/>
    </source>
</evidence>
<dbReference type="RefSeq" id="WP_094603368.1">
    <property type="nucleotide sequence ID" value="NZ_CP155573.1"/>
</dbReference>